<proteinExistence type="predicted"/>
<sequence>MSEENLIPIYPEIGADSLRKLRIIASQLYPDWAEEDKKSGEPLNITLSYCIELAYNLLEKSLENHPLYDILPPPKTVKAQTLYGIYQRITTLKNNGSTTAQMVAYFNRAQFPTPDDLFADKPLTAAVRKPSRWLNRDVTALITRDGQPTQLLREHLVELNERGQRKRRPGAKSVR</sequence>
<dbReference type="EMBL" id="FMUI01000004">
    <property type="protein sequence ID" value="SCX47950.1"/>
    <property type="molecule type" value="Genomic_DNA"/>
</dbReference>
<evidence type="ECO:0000313" key="1">
    <source>
        <dbReference type="EMBL" id="SCX47950.1"/>
    </source>
</evidence>
<evidence type="ECO:0000313" key="2">
    <source>
        <dbReference type="Proteomes" id="UP000183569"/>
    </source>
</evidence>
<organism evidence="1 2">
    <name type="scientific">Kosakonia sacchari</name>
    <dbReference type="NCBI Taxonomy" id="1158459"/>
    <lineage>
        <taxon>Bacteria</taxon>
        <taxon>Pseudomonadati</taxon>
        <taxon>Pseudomonadota</taxon>
        <taxon>Gammaproteobacteria</taxon>
        <taxon>Enterobacterales</taxon>
        <taxon>Enterobacteriaceae</taxon>
        <taxon>Kosakonia</taxon>
    </lineage>
</organism>
<gene>
    <name evidence="1" type="ORF">SAMN02927897_01923</name>
</gene>
<reference evidence="1 2" key="1">
    <citation type="submission" date="2016-10" db="EMBL/GenBank/DDBJ databases">
        <authorList>
            <person name="Varghese N."/>
            <person name="Submissions S."/>
        </authorList>
    </citation>
    <scope>NUCLEOTIDE SEQUENCE [LARGE SCALE GENOMIC DNA]</scope>
    <source>
        <strain evidence="1 2">CGMCC 1.12102</strain>
    </source>
</reference>
<dbReference type="AlphaFoldDB" id="A0A1G4Y3K3"/>
<dbReference type="GeneID" id="23845241"/>
<protein>
    <submittedName>
        <fullName evidence="1">Uncharacterized protein</fullName>
    </submittedName>
</protein>
<dbReference type="RefSeq" id="WP_017457736.1">
    <property type="nucleotide sequence ID" value="NZ_FMUI01000004.1"/>
</dbReference>
<name>A0A1G4Y3K3_9ENTR</name>
<accession>A0A1G4Y3K3</accession>
<comment type="caution">
    <text evidence="1">The sequence shown here is derived from an EMBL/GenBank/DDBJ whole genome shotgun (WGS) entry which is preliminary data.</text>
</comment>
<dbReference type="Proteomes" id="UP000183569">
    <property type="component" value="Unassembled WGS sequence"/>
</dbReference>